<gene>
    <name evidence="2" type="ORF">CHS0354_003061</name>
</gene>
<evidence type="ECO:0000256" key="1">
    <source>
        <dbReference type="SAM" id="MobiDB-lite"/>
    </source>
</evidence>
<protein>
    <submittedName>
        <fullName evidence="2">Uncharacterized protein</fullName>
    </submittedName>
</protein>
<accession>A0AAE0VUF7</accession>
<proteinExistence type="predicted"/>
<comment type="caution">
    <text evidence="2">The sequence shown here is derived from an EMBL/GenBank/DDBJ whole genome shotgun (WGS) entry which is preliminary data.</text>
</comment>
<reference evidence="2" key="2">
    <citation type="journal article" date="2021" name="Genome Biol. Evol.">
        <title>Developing a high-quality reference genome for a parasitic bivalve with doubly uniparental inheritance (Bivalvia: Unionida).</title>
        <authorList>
            <person name="Smith C.H."/>
        </authorList>
    </citation>
    <scope>NUCLEOTIDE SEQUENCE</scope>
    <source>
        <strain evidence="2">CHS0354</strain>
        <tissue evidence="2">Mantle</tissue>
    </source>
</reference>
<reference evidence="2" key="1">
    <citation type="journal article" date="2021" name="Genome Biol. Evol.">
        <title>A High-Quality Reference Genome for a Parasitic Bivalve with Doubly Uniparental Inheritance (Bivalvia: Unionida).</title>
        <authorList>
            <person name="Smith C.H."/>
        </authorList>
    </citation>
    <scope>NUCLEOTIDE SEQUENCE</scope>
    <source>
        <strain evidence="2">CHS0354</strain>
    </source>
</reference>
<feature type="region of interest" description="Disordered" evidence="1">
    <location>
        <begin position="201"/>
        <end position="223"/>
    </location>
</feature>
<dbReference type="PANTHER" id="PTHR46880:SF5">
    <property type="entry name" value="DUF4371 DOMAIN-CONTAINING PROTEIN"/>
    <property type="match status" value="1"/>
</dbReference>
<reference evidence="2" key="3">
    <citation type="submission" date="2023-05" db="EMBL/GenBank/DDBJ databases">
        <authorList>
            <person name="Smith C.H."/>
        </authorList>
    </citation>
    <scope>NUCLEOTIDE SEQUENCE</scope>
    <source>
        <strain evidence="2">CHS0354</strain>
        <tissue evidence="2">Mantle</tissue>
    </source>
</reference>
<dbReference type="Proteomes" id="UP001195483">
    <property type="component" value="Unassembled WGS sequence"/>
</dbReference>
<dbReference type="PANTHER" id="PTHR46880">
    <property type="entry name" value="RAS-ASSOCIATING DOMAIN-CONTAINING PROTEIN"/>
    <property type="match status" value="1"/>
</dbReference>
<dbReference type="EMBL" id="JAEAOA010000255">
    <property type="protein sequence ID" value="KAK3590431.1"/>
    <property type="molecule type" value="Genomic_DNA"/>
</dbReference>
<evidence type="ECO:0000313" key="3">
    <source>
        <dbReference type="Proteomes" id="UP001195483"/>
    </source>
</evidence>
<name>A0AAE0VUF7_9BIVA</name>
<keyword evidence="3" id="KW-1185">Reference proteome</keyword>
<evidence type="ECO:0000313" key="2">
    <source>
        <dbReference type="EMBL" id="KAK3590431.1"/>
    </source>
</evidence>
<sequence length="223" mass="25348">MVGSESGVGVRLKEKNKRMVRRPSHHDAVQAIMSCWRCMVLALEQEAAQNDYANAEKANLILTEVHTYKFLASTMLLFDVLEELTRCSKVFQKEVIDIDHLEHMLDATLEALNDHVSNTDVYTPHVTELNGQLDMSGKYHGVQPKEYHQRTKVYVRNLGKELVACVESEMRKRFSPCDMQILKDLSTVMNPRQLPQISEDLKTHGSESSGRLTEQFGMGGKIL</sequence>
<organism evidence="2 3">
    <name type="scientific">Potamilus streckersoni</name>
    <dbReference type="NCBI Taxonomy" id="2493646"/>
    <lineage>
        <taxon>Eukaryota</taxon>
        <taxon>Metazoa</taxon>
        <taxon>Spiralia</taxon>
        <taxon>Lophotrochozoa</taxon>
        <taxon>Mollusca</taxon>
        <taxon>Bivalvia</taxon>
        <taxon>Autobranchia</taxon>
        <taxon>Heteroconchia</taxon>
        <taxon>Palaeoheterodonta</taxon>
        <taxon>Unionida</taxon>
        <taxon>Unionoidea</taxon>
        <taxon>Unionidae</taxon>
        <taxon>Ambleminae</taxon>
        <taxon>Lampsilini</taxon>
        <taxon>Potamilus</taxon>
    </lineage>
</organism>
<dbReference type="AlphaFoldDB" id="A0AAE0VUF7"/>